<dbReference type="Proteomes" id="UP001345013">
    <property type="component" value="Unassembled WGS sequence"/>
</dbReference>
<name>A0ABR0KBU8_9EURO</name>
<protein>
    <submittedName>
        <fullName evidence="1">Uncharacterized protein</fullName>
    </submittedName>
</protein>
<reference evidence="1 2" key="1">
    <citation type="submission" date="2023-08" db="EMBL/GenBank/DDBJ databases">
        <title>Black Yeasts Isolated from many extreme environments.</title>
        <authorList>
            <person name="Coleine C."/>
            <person name="Stajich J.E."/>
            <person name="Selbmann L."/>
        </authorList>
    </citation>
    <scope>NUCLEOTIDE SEQUENCE [LARGE SCALE GENOMIC DNA]</scope>
    <source>
        <strain evidence="1 2">CCFEE 5885</strain>
    </source>
</reference>
<sequence>MTPDISNYSSVPAIQDIQDYAACALRAWTAHSVTEEHPQALELTWESIESADLSTTSQMPFLVVPSRRRTCRVARLMQQLGIPREKVIVMLEHRKLNNELARQILMQILQEALVVVGLFEVHTQEDLMVYISLRLALYQTLSKPIIDRRAREVVRIRKFEALHNNFMLILTTSKETVETVVILSPAALLGDDNRYLVFPKLFMDDRYGVATPVLVGLNGQRYR</sequence>
<comment type="caution">
    <text evidence="1">The sequence shown here is derived from an EMBL/GenBank/DDBJ whole genome shotgun (WGS) entry which is preliminary data.</text>
</comment>
<accession>A0ABR0KBU8</accession>
<keyword evidence="2" id="KW-1185">Reference proteome</keyword>
<gene>
    <name evidence="1" type="ORF">LTR24_004482</name>
</gene>
<organism evidence="1 2">
    <name type="scientific">Lithohypha guttulata</name>
    <dbReference type="NCBI Taxonomy" id="1690604"/>
    <lineage>
        <taxon>Eukaryota</taxon>
        <taxon>Fungi</taxon>
        <taxon>Dikarya</taxon>
        <taxon>Ascomycota</taxon>
        <taxon>Pezizomycotina</taxon>
        <taxon>Eurotiomycetes</taxon>
        <taxon>Chaetothyriomycetidae</taxon>
        <taxon>Chaetothyriales</taxon>
        <taxon>Trichomeriaceae</taxon>
        <taxon>Lithohypha</taxon>
    </lineage>
</organism>
<evidence type="ECO:0000313" key="2">
    <source>
        <dbReference type="Proteomes" id="UP001345013"/>
    </source>
</evidence>
<evidence type="ECO:0000313" key="1">
    <source>
        <dbReference type="EMBL" id="KAK5093221.1"/>
    </source>
</evidence>
<proteinExistence type="predicted"/>
<dbReference type="EMBL" id="JAVRRG010000046">
    <property type="protein sequence ID" value="KAK5093221.1"/>
    <property type="molecule type" value="Genomic_DNA"/>
</dbReference>